<gene>
    <name evidence="1" type="ORF">M9Y10_034540</name>
</gene>
<evidence type="ECO:0008006" key="3">
    <source>
        <dbReference type="Google" id="ProtNLM"/>
    </source>
</evidence>
<comment type="caution">
    <text evidence="1">The sequence shown here is derived from an EMBL/GenBank/DDBJ whole genome shotgun (WGS) entry which is preliminary data.</text>
</comment>
<sequence>MIKLHTKNKSNLNYYLFTVDTPDDVSQVAQGFQILFEKEPLFTSSCVLNNKSYVLIGTLELHENNEFDSEDFQFSLLSTFKRPIKSQMQNVQQVENFYFCNFKDSSINDIIKSFLIPLLNDLIKWTATESTFKKIPSDRNPQIIYFQCAPDEIKHRIRFLIPFFIKQEFMNLFDFPVFSTKSSELPIIIIKNNDRDSENQIDLKKFTKIKEYIEEKNYSKVINFCEFKSSFYFSVEDNEKAWNIINHLKYTKFHDEILQLTHFLDINEMDLVKQWNILVVNIRKEEDYNSIFKRFSKYKDKETESDQIKRILAIKTYDDSNKKNAQIQFLNKSDAYEAFLKDKSHIKIYNFSMIIYHFDAEQEEELHDIFPKASYIVERQNNSPRTRPTYHIFFDCKKDLTEALLLSGNINKKSVAEENDDEETNKKYDYQITSGAPGIYSNGLRAFCIAYMKQEDINKIDTQLIKQTWKKNTVEIYDVDRTVQLSEAIEALNSFGDDCCLESLVFWKKSKIIATFLQNKYFKKATSKKTIKINELDYSISPKNSV</sequence>
<organism evidence="1 2">
    <name type="scientific">Tritrichomonas musculus</name>
    <dbReference type="NCBI Taxonomy" id="1915356"/>
    <lineage>
        <taxon>Eukaryota</taxon>
        <taxon>Metamonada</taxon>
        <taxon>Parabasalia</taxon>
        <taxon>Tritrichomonadida</taxon>
        <taxon>Tritrichomonadidae</taxon>
        <taxon>Tritrichomonas</taxon>
    </lineage>
</organism>
<accession>A0ABR2KFY8</accession>
<evidence type="ECO:0000313" key="1">
    <source>
        <dbReference type="EMBL" id="KAK8889786.1"/>
    </source>
</evidence>
<dbReference type="EMBL" id="JAPFFF010000005">
    <property type="protein sequence ID" value="KAK8889786.1"/>
    <property type="molecule type" value="Genomic_DNA"/>
</dbReference>
<keyword evidence="2" id="KW-1185">Reference proteome</keyword>
<dbReference type="Proteomes" id="UP001470230">
    <property type="component" value="Unassembled WGS sequence"/>
</dbReference>
<proteinExistence type="predicted"/>
<protein>
    <recommendedName>
        <fullName evidence="3">RRM domain-containing protein</fullName>
    </recommendedName>
</protein>
<evidence type="ECO:0000313" key="2">
    <source>
        <dbReference type="Proteomes" id="UP001470230"/>
    </source>
</evidence>
<reference evidence="1 2" key="1">
    <citation type="submission" date="2024-04" db="EMBL/GenBank/DDBJ databases">
        <title>Tritrichomonas musculus Genome.</title>
        <authorList>
            <person name="Alves-Ferreira E."/>
            <person name="Grigg M."/>
            <person name="Lorenzi H."/>
            <person name="Galac M."/>
        </authorList>
    </citation>
    <scope>NUCLEOTIDE SEQUENCE [LARGE SCALE GENOMIC DNA]</scope>
    <source>
        <strain evidence="1 2">EAF2021</strain>
    </source>
</reference>
<name>A0ABR2KFY8_9EUKA</name>